<dbReference type="EMBL" id="UATL01000005">
    <property type="protein sequence ID" value="SPY44237.1"/>
    <property type="molecule type" value="Genomic_DNA"/>
</dbReference>
<dbReference type="OrthoDB" id="5906622at2"/>
<evidence type="ECO:0000313" key="1">
    <source>
        <dbReference type="EMBL" id="SPY44237.1"/>
    </source>
</evidence>
<sequence length="238" mass="27164">MNLNKFLLTIGLASISISVQAFYVDSMVKFPQNNSGNGIFTVTSDLTRTEFINIEISKVLANENKIEKIPYTRENFPLWDLATSPGKLVLHPGEAKDIAVKFLCQKNCRNENSDLVYQVNFIPVNDPNKKNKKQKVNMLFGMAPYYIIPAKNPKYDYSYSFSKGNNELTIKNSGNSYLNFNVDNCKDKNIPEGKDCSVNYHLIANRERKIQIPEHLISHSTILRVANHDESFLKKNHL</sequence>
<gene>
    <name evidence="1" type="ORF">NCTC11647_03175</name>
</gene>
<evidence type="ECO:0000313" key="2">
    <source>
        <dbReference type="Proteomes" id="UP000251647"/>
    </source>
</evidence>
<proteinExistence type="predicted"/>
<accession>A0A2T3QIU3</accession>
<dbReference type="Proteomes" id="UP000251647">
    <property type="component" value="Unassembled WGS sequence"/>
</dbReference>
<dbReference type="Gene3D" id="2.60.40.10">
    <property type="entry name" value="Immunoglobulins"/>
    <property type="match status" value="1"/>
</dbReference>
<dbReference type="RefSeq" id="WP_005306208.1">
    <property type="nucleotide sequence ID" value="NZ_PYOG01000013.1"/>
</dbReference>
<organism evidence="1 2">
    <name type="scientific">Photobacterium damselae</name>
    <dbReference type="NCBI Taxonomy" id="38293"/>
    <lineage>
        <taxon>Bacteria</taxon>
        <taxon>Pseudomonadati</taxon>
        <taxon>Pseudomonadota</taxon>
        <taxon>Gammaproteobacteria</taxon>
        <taxon>Vibrionales</taxon>
        <taxon>Vibrionaceae</taxon>
        <taxon>Photobacterium</taxon>
    </lineage>
</organism>
<name>A0A2T3QIU3_PHODM</name>
<protein>
    <recommendedName>
        <fullName evidence="3">Molecular chaperone</fullName>
    </recommendedName>
</protein>
<reference evidence="1 2" key="1">
    <citation type="submission" date="2018-06" db="EMBL/GenBank/DDBJ databases">
        <authorList>
            <consortium name="Pathogen Informatics"/>
            <person name="Doyle S."/>
        </authorList>
    </citation>
    <scope>NUCLEOTIDE SEQUENCE [LARGE SCALE GENOMIC DNA]</scope>
    <source>
        <strain evidence="1 2">NCTC11647</strain>
    </source>
</reference>
<dbReference type="AlphaFoldDB" id="A0A2T3QIU3"/>
<dbReference type="InterPro" id="IPR013783">
    <property type="entry name" value="Ig-like_fold"/>
</dbReference>
<evidence type="ECO:0008006" key="3">
    <source>
        <dbReference type="Google" id="ProtNLM"/>
    </source>
</evidence>